<dbReference type="Gene3D" id="3.40.50.10320">
    <property type="entry name" value="LmbE-like"/>
    <property type="match status" value="1"/>
</dbReference>
<dbReference type="GO" id="GO:0016811">
    <property type="term" value="F:hydrolase activity, acting on carbon-nitrogen (but not peptide) bonds, in linear amides"/>
    <property type="evidence" value="ECO:0007669"/>
    <property type="project" value="TreeGrafter"/>
</dbReference>
<sequence>MAANEPGQPSLTPPYGNVAWTSNMATPTSVLAIGAHPDDVEFGCGATLAKWASQGCVVHHLVLTDGSKGTWNPDADITALVAARKLEQREAALRLAGSHRGEVVFLEQIDGELDSTLALRGEVARCIRTLKPAVIAGHDPWKRYRLHPDHRHAGLLACDAIVAARDPHFFREHGLAAHRPHSLLLWEADAPDHFEDVTAFVGTKLHALEAHASQFESTMKATSTDQLEQFRTRISSRLEGLGAAHNVGAAEVFKLITDL</sequence>
<evidence type="ECO:0000313" key="1">
    <source>
        <dbReference type="EMBL" id="CAB4681733.1"/>
    </source>
</evidence>
<dbReference type="Pfam" id="PF02585">
    <property type="entry name" value="PIG-L"/>
    <property type="match status" value="1"/>
</dbReference>
<dbReference type="SUPFAM" id="SSF102588">
    <property type="entry name" value="LmbE-like"/>
    <property type="match status" value="1"/>
</dbReference>
<gene>
    <name evidence="1" type="ORF">UFOPK2366_00256</name>
</gene>
<dbReference type="PANTHER" id="PTHR12993:SF11">
    <property type="entry name" value="N-ACETYLGLUCOSAMINYL-PHOSPHATIDYLINOSITOL DE-N-ACETYLASE"/>
    <property type="match status" value="1"/>
</dbReference>
<dbReference type="AlphaFoldDB" id="A0A6J6NAT2"/>
<proteinExistence type="predicted"/>
<organism evidence="1">
    <name type="scientific">freshwater metagenome</name>
    <dbReference type="NCBI Taxonomy" id="449393"/>
    <lineage>
        <taxon>unclassified sequences</taxon>
        <taxon>metagenomes</taxon>
        <taxon>ecological metagenomes</taxon>
    </lineage>
</organism>
<reference evidence="1" key="1">
    <citation type="submission" date="2020-05" db="EMBL/GenBank/DDBJ databases">
        <authorList>
            <person name="Chiriac C."/>
            <person name="Salcher M."/>
            <person name="Ghai R."/>
            <person name="Kavagutti S V."/>
        </authorList>
    </citation>
    <scope>NUCLEOTIDE SEQUENCE</scope>
</reference>
<protein>
    <submittedName>
        <fullName evidence="1">Unannotated protein</fullName>
    </submittedName>
</protein>
<dbReference type="EMBL" id="CAEZXM010000029">
    <property type="protein sequence ID" value="CAB4681733.1"/>
    <property type="molecule type" value="Genomic_DNA"/>
</dbReference>
<dbReference type="InterPro" id="IPR024078">
    <property type="entry name" value="LmbE-like_dom_sf"/>
</dbReference>
<accession>A0A6J6NAT2</accession>
<dbReference type="PANTHER" id="PTHR12993">
    <property type="entry name" value="N-ACETYLGLUCOSAMINYL-PHOSPHATIDYLINOSITOL DE-N-ACETYLASE-RELATED"/>
    <property type="match status" value="1"/>
</dbReference>
<name>A0A6J6NAT2_9ZZZZ</name>
<dbReference type="InterPro" id="IPR003737">
    <property type="entry name" value="GlcNAc_PI_deacetylase-related"/>
</dbReference>